<evidence type="ECO:0000256" key="5">
    <source>
        <dbReference type="ARBA" id="ARBA00032553"/>
    </source>
</evidence>
<dbReference type="Pfam" id="PF04851">
    <property type="entry name" value="ResIII"/>
    <property type="match status" value="1"/>
</dbReference>
<keyword evidence="8" id="KW-1185">Reference proteome</keyword>
<sequence>MNNNSNKKYKDYSYPKIEDPNFQSNLYERREFYYHKVPRRDKFTNYEDIHEYRNQVCKKGAFQPREQQALLPNFLSPDTPYRGVLLVHGVGSGKTATAIQVAEQFKEQAKKYNTKIFILTFGPASKEGWKADLLFATRDTYLKDQEILGQLPKQERERQRRIAINQAMQNYTILSYMTFYKKVLGEKISDKKLIGDDKIKTTYRRNEEGDIERELVVDRISNMDNSLIIVDEAHNLTGNEYGLALKKIINKSKNLRVILLSATPMKNLADDILELINYLRPAGQKIQRDRVFTSDKNYMMQFKPGGEEYLQQMATGFISYYRGKIPYTFAKQVDKGKVIDGLLFTHVVQCFMEPFQYTTYIKTTEDYEDALDRKSSSAANFVYPGFDTDKKTITGHFSTDGINKVLNQIDENKKELISQINKQLFKNQIKSSHLDNFLDDGDNKNIIGNIYKLDYLKHFSIKFYKCIKRLNRLVEGDKEPGIAFVYSNLVKAGGIEVFAECLRQNGYLEYQEDFNNYQIEENTIDAITGLTFEQFNKKVTERNFQPATFLLVTGSSDENIVDDSQEEKQRIIREVYNQPDNIDGSKIKLVLGSKVMNEGVTLENVREVHILDVHYNLGKVEQVIGRGIRMCKHINSITETNKYPQVNVYRYVVSISNGLSSDEKLYQKAEKKFLLVKRVERLLKEIAIDCPLLLHANMFPEELEAYTGCVPPTLENKRKGLKICPELCDFQECEVQCKDPKLKKIYWDNKKKTYRDLETNEINYGTFNKLLAATEIQQTKDKIKDLYRFKSLYQYNEILVKVKETLNKHQSNLFEIDLFNLALEELMPETENEFNNFKDTIYDKFNRPGYLIQRDIYYVFQPFNMKEKATMFDRNTLNIDLDNPASLENYLKTNYQEKLEEKQEGIVHYKKNSQKGYDFESVMKYYNNRPEYSIVGIIEKNLNRMVSDNMENFKIRGRRPKVLDRKRGTGIPSLKGAVCSTSKDKPYLLKLIAKLPNANKKILEKFNNQTRESMCDIIKQKLMYLEKYSTSKEGNKMTYLMIPANHPTIIFPLNLEDRLKYIIDHLQKTIGMKLDHTVKKLSEGKFMNIIDKNLTSYKLTFKNTNAIEKERAFIEKYGGTLHQNQWTVLIE</sequence>
<dbReference type="InterPro" id="IPR001650">
    <property type="entry name" value="Helicase_C-like"/>
</dbReference>
<dbReference type="InterPro" id="IPR006935">
    <property type="entry name" value="Helicase/UvrB_N"/>
</dbReference>
<evidence type="ECO:0000313" key="7">
    <source>
        <dbReference type="EMBL" id="ADO67142.1"/>
    </source>
</evidence>
<dbReference type="GO" id="GO:0004386">
    <property type="term" value="F:helicase activity"/>
    <property type="evidence" value="ECO:0007669"/>
    <property type="project" value="UniProtKB-KW"/>
</dbReference>
<comment type="similarity">
    <text evidence="1">Belongs to the helicase family. VETF subfamily.</text>
</comment>
<dbReference type="SMART" id="SM00490">
    <property type="entry name" value="HELICc"/>
    <property type="match status" value="1"/>
</dbReference>
<evidence type="ECO:0000256" key="2">
    <source>
        <dbReference type="ARBA" id="ARBA00017865"/>
    </source>
</evidence>
<keyword evidence="7" id="KW-0547">Nucleotide-binding</keyword>
<organismHost>
    <name type="scientific">Cafeteria roenbergensis</name>
    <name type="common">Marine flagellate</name>
    <dbReference type="NCBI Taxonomy" id="33653"/>
</organismHost>
<accession>E3T4M9</accession>
<keyword evidence="7" id="KW-0067">ATP-binding</keyword>
<dbReference type="GO" id="GO:0005524">
    <property type="term" value="F:ATP binding"/>
    <property type="evidence" value="ECO:0007669"/>
    <property type="project" value="InterPro"/>
</dbReference>
<dbReference type="OrthoDB" id="1247at10239"/>
<reference evidence="7 8" key="1">
    <citation type="journal article" date="2010" name="Proc. Natl. Acad. Sci. U.S.A.">
        <title>Giant virus with a remarkable complement of genes infects marine zooplankton.</title>
        <authorList>
            <person name="Fischer M.G."/>
            <person name="Allen M.J."/>
            <person name="Wilson W.H."/>
            <person name="Suttle C.A."/>
        </authorList>
    </citation>
    <scope>NUCLEOTIDE SEQUENCE [LARGE SCALE GENOMIC DNA]</scope>
    <source>
        <strain evidence="7 8">BV-PW1</strain>
    </source>
</reference>
<dbReference type="Proteomes" id="UP000029781">
    <property type="component" value="Segment"/>
</dbReference>
<dbReference type="SMART" id="SM00487">
    <property type="entry name" value="DEXDc"/>
    <property type="match status" value="1"/>
</dbReference>
<proteinExistence type="inferred from homology"/>
<dbReference type="GO" id="GO:0003677">
    <property type="term" value="F:DNA binding"/>
    <property type="evidence" value="ECO:0007669"/>
    <property type="project" value="InterPro"/>
</dbReference>
<name>E3T4M9_CROVB</name>
<feature type="domain" description="Helicase ATP-binding" evidence="6">
    <location>
        <begin position="75"/>
        <end position="282"/>
    </location>
</feature>
<keyword evidence="3" id="KW-0378">Hydrolase</keyword>
<dbReference type="EMBL" id="GU244497">
    <property type="protein sequence ID" value="ADO67142.1"/>
    <property type="molecule type" value="Genomic_DNA"/>
</dbReference>
<keyword evidence="4" id="KW-0010">Activator</keyword>
<dbReference type="SUPFAM" id="SSF52540">
    <property type="entry name" value="P-loop containing nucleoside triphosphate hydrolases"/>
    <property type="match status" value="2"/>
</dbReference>
<organism evidence="7 8">
    <name type="scientific">Cafeteria roenbergensis virus (strain BV-PW1)</name>
    <name type="common">CroV</name>
    <dbReference type="NCBI Taxonomy" id="693272"/>
    <lineage>
        <taxon>Viruses</taxon>
        <taxon>Varidnaviria</taxon>
        <taxon>Bamfordvirae</taxon>
        <taxon>Nucleocytoviricota</taxon>
        <taxon>Megaviricetes</taxon>
        <taxon>Imitervirales</taxon>
        <taxon>Mimiviridae</taxon>
        <taxon>Aliimimivirinae</taxon>
        <taxon>Rheavirus</taxon>
        <taxon>Rheavirus sinusmexicani</taxon>
    </lineage>
</organism>
<dbReference type="Pfam" id="PF00271">
    <property type="entry name" value="Helicase_C"/>
    <property type="match status" value="1"/>
</dbReference>
<dbReference type="GO" id="GO:0016787">
    <property type="term" value="F:hydrolase activity"/>
    <property type="evidence" value="ECO:0007669"/>
    <property type="project" value="UniProtKB-KW"/>
</dbReference>
<dbReference type="PROSITE" id="PS51192">
    <property type="entry name" value="HELICASE_ATP_BIND_1"/>
    <property type="match status" value="1"/>
</dbReference>
<dbReference type="InterPro" id="IPR027417">
    <property type="entry name" value="P-loop_NTPase"/>
</dbReference>
<dbReference type="GeneID" id="9887511"/>
<gene>
    <name evidence="7" type="ORF">crov109</name>
</gene>
<dbReference type="InterPro" id="IPR002464">
    <property type="entry name" value="DNA/RNA_helicase_DEAH_CS"/>
</dbReference>
<protein>
    <recommendedName>
        <fullName evidence="2">Early transcription factor 70 kDa subunit</fullName>
    </recommendedName>
    <alternativeName>
        <fullName evidence="5">ATP-dependent helicase VETFS</fullName>
    </alternativeName>
</protein>
<evidence type="ECO:0000256" key="1">
    <source>
        <dbReference type="ARBA" id="ARBA00008152"/>
    </source>
</evidence>
<evidence type="ECO:0000256" key="3">
    <source>
        <dbReference type="ARBA" id="ARBA00022801"/>
    </source>
</evidence>
<dbReference type="InterPro" id="IPR014001">
    <property type="entry name" value="Helicase_ATP-bd"/>
</dbReference>
<evidence type="ECO:0000259" key="6">
    <source>
        <dbReference type="PROSITE" id="PS51192"/>
    </source>
</evidence>
<evidence type="ECO:0000256" key="4">
    <source>
        <dbReference type="ARBA" id="ARBA00023159"/>
    </source>
</evidence>
<dbReference type="KEGG" id="vg:9887511"/>
<dbReference type="PROSITE" id="PS00690">
    <property type="entry name" value="DEAH_ATP_HELICASE"/>
    <property type="match status" value="1"/>
</dbReference>
<keyword evidence="7" id="KW-0347">Helicase</keyword>
<dbReference type="Gene3D" id="3.40.50.300">
    <property type="entry name" value="P-loop containing nucleotide triphosphate hydrolases"/>
    <property type="match status" value="2"/>
</dbReference>
<dbReference type="RefSeq" id="YP_003969741.1">
    <property type="nucleotide sequence ID" value="NC_014637.1"/>
</dbReference>
<evidence type="ECO:0000313" key="8">
    <source>
        <dbReference type="Proteomes" id="UP000029781"/>
    </source>
</evidence>